<evidence type="ECO:0000256" key="1">
    <source>
        <dbReference type="SAM" id="Coils"/>
    </source>
</evidence>
<keyword evidence="4" id="KW-1185">Reference proteome</keyword>
<gene>
    <name evidence="3" type="ORF">ID47_07390</name>
</gene>
<keyword evidence="2" id="KW-0812">Transmembrane</keyword>
<dbReference type="KEGG" id="paca:ID47_07390"/>
<feature type="coiled-coil region" evidence="1">
    <location>
        <begin position="86"/>
        <end position="120"/>
    </location>
</feature>
<keyword evidence="2" id="KW-1133">Transmembrane helix</keyword>
<dbReference type="eggNOG" id="ENOG50301P9">
    <property type="taxonomic scope" value="Bacteria"/>
</dbReference>
<keyword evidence="1" id="KW-0175">Coiled coil</keyword>
<name>A0A077B0W8_9PROT</name>
<sequence>MTASPNEAFKELTSTLYALKGLTQELEKERDVIVTSAGQISTCTRQFQTSIQALKDLSPEVVLQLNTVIHQAVPLMAKQAAEETVRLFLEKTTDQMEAELKKVENQCLKINQQLSKNLEKMSFLSRTYLILAFLSTLIGGAIGGGLIHYFMPPVSQLTKTQLEYGEFMLKVWPKMGSKDQEKLIALSKSAKKHP</sequence>
<proteinExistence type="predicted"/>
<dbReference type="OrthoDB" id="8487882at2"/>
<dbReference type="HOGENOM" id="CLU_124323_0_0_5"/>
<organism evidence="3 4">
    <name type="scientific">Candidatus Odyssella acanthamoebae</name>
    <dbReference type="NCBI Taxonomy" id="91604"/>
    <lineage>
        <taxon>Bacteria</taxon>
        <taxon>Pseudomonadati</taxon>
        <taxon>Pseudomonadota</taxon>
        <taxon>Alphaproteobacteria</taxon>
        <taxon>Holosporales</taxon>
        <taxon>Candidatus Paracaedibacteraceae</taxon>
        <taxon>Candidatus Odyssella</taxon>
    </lineage>
</organism>
<feature type="transmembrane region" description="Helical" evidence="2">
    <location>
        <begin position="128"/>
        <end position="151"/>
    </location>
</feature>
<keyword evidence="2" id="KW-0472">Membrane</keyword>
<dbReference type="Proteomes" id="UP000028926">
    <property type="component" value="Chromosome"/>
</dbReference>
<dbReference type="EMBL" id="CP008941">
    <property type="protein sequence ID" value="AIK96585.1"/>
    <property type="molecule type" value="Genomic_DNA"/>
</dbReference>
<accession>A0A077B0W8</accession>
<dbReference type="AlphaFoldDB" id="A0A077B0W8"/>
<reference evidence="3 4" key="1">
    <citation type="submission" date="2014-07" db="EMBL/GenBank/DDBJ databases">
        <title>Comparative genomic insights into amoeba endosymbionts belonging to the families of Holosporaceae and Candidatus Midichloriaceae within Rickettsiales.</title>
        <authorList>
            <person name="Wang Z."/>
            <person name="Wu M."/>
        </authorList>
    </citation>
    <scope>NUCLEOTIDE SEQUENCE [LARGE SCALE GENOMIC DNA]</scope>
    <source>
        <strain evidence="3">PRA3</strain>
    </source>
</reference>
<protein>
    <submittedName>
        <fullName evidence="3">Uncharacterized protein</fullName>
    </submittedName>
</protein>
<dbReference type="RefSeq" id="WP_038465129.1">
    <property type="nucleotide sequence ID" value="NZ_CP008941.1"/>
</dbReference>
<dbReference type="STRING" id="91604.ID47_07390"/>
<evidence type="ECO:0000313" key="4">
    <source>
        <dbReference type="Proteomes" id="UP000028926"/>
    </source>
</evidence>
<evidence type="ECO:0000313" key="3">
    <source>
        <dbReference type="EMBL" id="AIK96585.1"/>
    </source>
</evidence>
<evidence type="ECO:0000256" key="2">
    <source>
        <dbReference type="SAM" id="Phobius"/>
    </source>
</evidence>